<keyword evidence="2" id="KW-1185">Reference proteome</keyword>
<gene>
    <name evidence="1" type="ORF">Pta02_55980</name>
</gene>
<dbReference type="Proteomes" id="UP000634476">
    <property type="component" value="Unassembled WGS sequence"/>
</dbReference>
<evidence type="ECO:0000313" key="2">
    <source>
        <dbReference type="Proteomes" id="UP000634476"/>
    </source>
</evidence>
<name>A0A8J3T2A4_9ACTN</name>
<accession>A0A8J3T2A4</accession>
<proteinExistence type="predicted"/>
<reference evidence="1" key="1">
    <citation type="submission" date="2021-01" db="EMBL/GenBank/DDBJ databases">
        <title>Whole genome shotgun sequence of Planobispora takensis NBRC 109077.</title>
        <authorList>
            <person name="Komaki H."/>
            <person name="Tamura T."/>
        </authorList>
    </citation>
    <scope>NUCLEOTIDE SEQUENCE</scope>
    <source>
        <strain evidence="1">NBRC 109077</strain>
    </source>
</reference>
<organism evidence="1 2">
    <name type="scientific">Planobispora takensis</name>
    <dbReference type="NCBI Taxonomy" id="1367882"/>
    <lineage>
        <taxon>Bacteria</taxon>
        <taxon>Bacillati</taxon>
        <taxon>Actinomycetota</taxon>
        <taxon>Actinomycetes</taxon>
        <taxon>Streptosporangiales</taxon>
        <taxon>Streptosporangiaceae</taxon>
        <taxon>Planobispora</taxon>
    </lineage>
</organism>
<dbReference type="RefSeq" id="WP_203877873.1">
    <property type="nucleotide sequence ID" value="NZ_BOOK01000040.1"/>
</dbReference>
<dbReference type="EMBL" id="BOOK01000040">
    <property type="protein sequence ID" value="GII03590.1"/>
    <property type="molecule type" value="Genomic_DNA"/>
</dbReference>
<protein>
    <submittedName>
        <fullName evidence="1">Uncharacterized protein</fullName>
    </submittedName>
</protein>
<sequence length="149" mass="16446">MDDRQPDGGYPRLRLVHSVPPEPVHLLDDFVVCGTCGTYLERQREMYVCDGCGAARAAAAPLEEKVAAQVLTLMSQAQGWTRLVTVGAAEGEQPPTELLAQWWNTVGVDGQRVLLDILVEYVQVKYIQAHPTCISGRGRFVWSTHPRTG</sequence>
<dbReference type="AlphaFoldDB" id="A0A8J3T2A4"/>
<evidence type="ECO:0000313" key="1">
    <source>
        <dbReference type="EMBL" id="GII03590.1"/>
    </source>
</evidence>
<comment type="caution">
    <text evidence="1">The sequence shown here is derived from an EMBL/GenBank/DDBJ whole genome shotgun (WGS) entry which is preliminary data.</text>
</comment>